<sequence length="87" mass="9529">MNCRIRHEKALVTVKTGRTHAVSRAIGSPDIGNWFHGGAINSNHHLGGRGFLRIPTFLTPVDEMEHLVIPLSGIGLRAIWFGGSIFD</sequence>
<gene>
    <name evidence="1" type="ORF">CEXT_413021</name>
</gene>
<keyword evidence="2" id="KW-1185">Reference proteome</keyword>
<reference evidence="1 2" key="1">
    <citation type="submission" date="2021-06" db="EMBL/GenBank/DDBJ databases">
        <title>Caerostris extrusa draft genome.</title>
        <authorList>
            <person name="Kono N."/>
            <person name="Arakawa K."/>
        </authorList>
    </citation>
    <scope>NUCLEOTIDE SEQUENCE [LARGE SCALE GENOMIC DNA]</scope>
</reference>
<name>A0AAV4N5U6_CAEEX</name>
<comment type="caution">
    <text evidence="1">The sequence shown here is derived from an EMBL/GenBank/DDBJ whole genome shotgun (WGS) entry which is preliminary data.</text>
</comment>
<dbReference type="AlphaFoldDB" id="A0AAV4N5U6"/>
<dbReference type="EMBL" id="BPLR01002997">
    <property type="protein sequence ID" value="GIX80087.1"/>
    <property type="molecule type" value="Genomic_DNA"/>
</dbReference>
<dbReference type="Proteomes" id="UP001054945">
    <property type="component" value="Unassembled WGS sequence"/>
</dbReference>
<protein>
    <submittedName>
        <fullName evidence="1">Uncharacterized protein</fullName>
    </submittedName>
</protein>
<proteinExistence type="predicted"/>
<organism evidence="1 2">
    <name type="scientific">Caerostris extrusa</name>
    <name type="common">Bark spider</name>
    <name type="synonym">Caerostris bankana</name>
    <dbReference type="NCBI Taxonomy" id="172846"/>
    <lineage>
        <taxon>Eukaryota</taxon>
        <taxon>Metazoa</taxon>
        <taxon>Ecdysozoa</taxon>
        <taxon>Arthropoda</taxon>
        <taxon>Chelicerata</taxon>
        <taxon>Arachnida</taxon>
        <taxon>Araneae</taxon>
        <taxon>Araneomorphae</taxon>
        <taxon>Entelegynae</taxon>
        <taxon>Araneoidea</taxon>
        <taxon>Araneidae</taxon>
        <taxon>Caerostris</taxon>
    </lineage>
</organism>
<evidence type="ECO:0000313" key="2">
    <source>
        <dbReference type="Proteomes" id="UP001054945"/>
    </source>
</evidence>
<accession>A0AAV4N5U6</accession>
<evidence type="ECO:0000313" key="1">
    <source>
        <dbReference type="EMBL" id="GIX80087.1"/>
    </source>
</evidence>